<reference evidence="1 2" key="1">
    <citation type="submission" date="2018-05" db="EMBL/GenBank/DDBJ databases">
        <authorList>
            <consortium name="IHU Genomes"/>
        </authorList>
    </citation>
    <scope>NUCLEOTIDE SEQUENCE [LARGE SCALE GENOMIC DNA]</scope>
    <source>
        <strain evidence="1 2">P7335</strain>
    </source>
</reference>
<evidence type="ECO:0008006" key="3">
    <source>
        <dbReference type="Google" id="ProtNLM"/>
    </source>
</evidence>
<name>A0A375YKU3_MYCPF</name>
<accession>A0A375YKU3</accession>
<dbReference type="PANTHER" id="PTHR23026">
    <property type="entry name" value="NADPH NITROREDUCTASE"/>
    <property type="match status" value="1"/>
</dbReference>
<organism evidence="1 2">
    <name type="scientific">Mycolicibacterium parafortuitum</name>
    <name type="common">Mycobacterium parafortuitum</name>
    <dbReference type="NCBI Taxonomy" id="39692"/>
    <lineage>
        <taxon>Bacteria</taxon>
        <taxon>Bacillati</taxon>
        <taxon>Actinomycetota</taxon>
        <taxon>Actinomycetes</taxon>
        <taxon>Mycobacteriales</taxon>
        <taxon>Mycobacteriaceae</taxon>
        <taxon>Mycolicibacterium</taxon>
    </lineage>
</organism>
<dbReference type="SUPFAM" id="SSF55469">
    <property type="entry name" value="FMN-dependent nitroreductase-like"/>
    <property type="match status" value="2"/>
</dbReference>
<proteinExistence type="predicted"/>
<dbReference type="InterPro" id="IPR050627">
    <property type="entry name" value="Nitroreductase/BluB"/>
</dbReference>
<dbReference type="PANTHER" id="PTHR23026:SF123">
    <property type="entry name" value="NAD(P)H NITROREDUCTASE RV3131-RELATED"/>
    <property type="match status" value="1"/>
</dbReference>
<dbReference type="NCBIfam" id="NF047509">
    <property type="entry name" value="Rv3131_FMN_oxido"/>
    <property type="match status" value="1"/>
</dbReference>
<keyword evidence="2" id="KW-1185">Reference proteome</keyword>
<dbReference type="EMBL" id="UEGS01000001">
    <property type="protein sequence ID" value="SRX81663.1"/>
    <property type="molecule type" value="Genomic_DNA"/>
</dbReference>
<dbReference type="STRING" id="39692.BST38_23470"/>
<protein>
    <recommendedName>
        <fullName evidence="3">NAD(P)H nitroreductase</fullName>
    </recommendedName>
</protein>
<sequence length="330" mass="35676">MPEQQLPTATIVDAVTIACRAPSLHNSQPWRWVATESTIELYADPDRTIRAADSTGREALISCGAVLDHFRVAMAAAGWATSVRRLPEPSDPRHIASIEFSPAPEVSAEHRRRADAILLRRTDRLPLNAPDDEEFDDILGSPSEHVTVQIDTVAEDQRDLLAETSHLAEALRLYDTEYHSELRWWTSDFVADGGIPRSALVSAAESDRVGVGRMFPVTSQPERRDHVAVDRAGIVVLCTADDTAESVLRCGEALSALLLDATATGMATCTVTHITEIPEGRDVVAAAISTAGIPQVLVRVGRAPALDAAPPPTPRRPVSEVLEIRRGAPC</sequence>
<dbReference type="Proteomes" id="UP000252008">
    <property type="component" value="Unassembled WGS sequence"/>
</dbReference>
<dbReference type="RefSeq" id="WP_083145886.1">
    <property type="nucleotide sequence ID" value="NZ_MVID01000027.1"/>
</dbReference>
<gene>
    <name evidence="1" type="ORF">MPP7335_03419</name>
</gene>
<dbReference type="Gene3D" id="3.40.109.10">
    <property type="entry name" value="NADH Oxidase"/>
    <property type="match status" value="1"/>
</dbReference>
<evidence type="ECO:0000313" key="2">
    <source>
        <dbReference type="Proteomes" id="UP000252008"/>
    </source>
</evidence>
<dbReference type="AlphaFoldDB" id="A0A375YKU3"/>
<evidence type="ECO:0000313" key="1">
    <source>
        <dbReference type="EMBL" id="SRX81663.1"/>
    </source>
</evidence>
<dbReference type="InterPro" id="IPR000415">
    <property type="entry name" value="Nitroreductase-like"/>
</dbReference>
<dbReference type="GO" id="GO:0016491">
    <property type="term" value="F:oxidoreductase activity"/>
    <property type="evidence" value="ECO:0007669"/>
    <property type="project" value="InterPro"/>
</dbReference>